<keyword evidence="1" id="KW-1133">Transmembrane helix</keyword>
<gene>
    <name evidence="2" type="ORF">NP064_10600</name>
</gene>
<evidence type="ECO:0000313" key="2">
    <source>
        <dbReference type="EMBL" id="UUI74263.1"/>
    </source>
</evidence>
<accession>A0ABY5KWN4</accession>
<evidence type="ECO:0000256" key="1">
    <source>
        <dbReference type="SAM" id="Phobius"/>
    </source>
</evidence>
<feature type="transmembrane region" description="Helical" evidence="1">
    <location>
        <begin position="35"/>
        <end position="57"/>
    </location>
</feature>
<dbReference type="RefSeq" id="WP_227569677.1">
    <property type="nucleotide sequence ID" value="NZ_CP101988.1"/>
</dbReference>
<sequence>MSAGKSTGKAAAAERQAALAAIRSTQKKQERRRTLLISSIAGIVVVGLVGATGFVLVNENRKSSAVEAKAAEPVDGVADVREGLTANHVTTVVDYPQDPPAGGDHAAAWLNCGVYTDPVPNENAVHSLEHGAVWLTYDPALPADQVATLQQFAEQNSYVIVSPYEGLSSPVVASSWGYQLEVDSADDERLPVFVRKYLLNPELPEVGALCSNGVGTPA</sequence>
<dbReference type="EMBL" id="CP101988">
    <property type="protein sequence ID" value="UUI74263.1"/>
    <property type="molecule type" value="Genomic_DNA"/>
</dbReference>
<keyword evidence="1" id="KW-0472">Membrane</keyword>
<protein>
    <submittedName>
        <fullName evidence="2">DUF3105 domain-containing protein</fullName>
    </submittedName>
</protein>
<keyword evidence="1" id="KW-0812">Transmembrane</keyword>
<dbReference type="Proteomes" id="UP001316189">
    <property type="component" value="Chromosome"/>
</dbReference>
<dbReference type="InterPro" id="IPR021454">
    <property type="entry name" value="DUF3105"/>
</dbReference>
<dbReference type="Pfam" id="PF11303">
    <property type="entry name" value="DUF3105"/>
    <property type="match status" value="1"/>
</dbReference>
<name>A0ABY5KWN4_9CELL</name>
<keyword evidence="3" id="KW-1185">Reference proteome</keyword>
<organism evidence="2 3">
    <name type="scientific">Cellulomonas chengniuliangii</name>
    <dbReference type="NCBI Taxonomy" id="2968084"/>
    <lineage>
        <taxon>Bacteria</taxon>
        <taxon>Bacillati</taxon>
        <taxon>Actinomycetota</taxon>
        <taxon>Actinomycetes</taxon>
        <taxon>Micrococcales</taxon>
        <taxon>Cellulomonadaceae</taxon>
        <taxon>Cellulomonas</taxon>
    </lineage>
</organism>
<evidence type="ECO:0000313" key="3">
    <source>
        <dbReference type="Proteomes" id="UP001316189"/>
    </source>
</evidence>
<proteinExistence type="predicted"/>
<reference evidence="2 3" key="1">
    <citation type="submission" date="2022-07" db="EMBL/GenBank/DDBJ databases">
        <title>Novel species in genus cellulomonas.</title>
        <authorList>
            <person name="Ye L."/>
        </authorList>
    </citation>
    <scope>NUCLEOTIDE SEQUENCE [LARGE SCALE GENOMIC DNA]</scope>
    <source>
        <strain evidence="3">zg-Y338</strain>
    </source>
</reference>